<keyword evidence="2" id="KW-1185">Reference proteome</keyword>
<sequence>MVTDEYITFAQAKISHRSNKCLGFKKPAVLFKEMVLPD</sequence>
<accession>A0A2A5T3M2</accession>
<organism evidence="1 2">
    <name type="scientific">Candidatus Enterovibrio escicola</name>
    <dbReference type="NCBI Taxonomy" id="1927127"/>
    <lineage>
        <taxon>Bacteria</taxon>
        <taxon>Pseudomonadati</taxon>
        <taxon>Pseudomonadota</taxon>
        <taxon>Gammaproteobacteria</taxon>
        <taxon>Vibrionales</taxon>
        <taxon>Vibrionaceae</taxon>
        <taxon>Enterovibrio</taxon>
    </lineage>
</organism>
<proteinExistence type="predicted"/>
<name>A0A2A5T3M2_9GAMM</name>
<dbReference type="AlphaFoldDB" id="A0A2A5T3M2"/>
<gene>
    <name evidence="1" type="ORF">BTN49_1721</name>
</gene>
<dbReference type="Proteomes" id="UP000219020">
    <property type="component" value="Unassembled WGS sequence"/>
</dbReference>
<evidence type="ECO:0000313" key="1">
    <source>
        <dbReference type="EMBL" id="PCS22757.1"/>
    </source>
</evidence>
<protein>
    <recommendedName>
        <fullName evidence="3">Mobile element protein</fullName>
    </recommendedName>
</protein>
<comment type="caution">
    <text evidence="1">The sequence shown here is derived from an EMBL/GenBank/DDBJ whole genome shotgun (WGS) entry which is preliminary data.</text>
</comment>
<evidence type="ECO:0008006" key="3">
    <source>
        <dbReference type="Google" id="ProtNLM"/>
    </source>
</evidence>
<evidence type="ECO:0000313" key="2">
    <source>
        <dbReference type="Proteomes" id="UP000219020"/>
    </source>
</evidence>
<dbReference type="EMBL" id="NBYY01000015">
    <property type="protein sequence ID" value="PCS22757.1"/>
    <property type="molecule type" value="Genomic_DNA"/>
</dbReference>
<reference evidence="2" key="1">
    <citation type="submission" date="2017-04" db="EMBL/GenBank/DDBJ databases">
        <title>Genome evolution of the luminous symbionts of deep sea anglerfish.</title>
        <authorList>
            <person name="Hendry T.A."/>
        </authorList>
    </citation>
    <scope>NUCLEOTIDE SEQUENCE [LARGE SCALE GENOMIC DNA]</scope>
</reference>